<protein>
    <submittedName>
        <fullName evidence="2">Uncharacterized protein</fullName>
    </submittedName>
</protein>
<feature type="region of interest" description="Disordered" evidence="1">
    <location>
        <begin position="1"/>
        <end position="21"/>
    </location>
</feature>
<dbReference type="AlphaFoldDB" id="A0A109JHJ0"/>
<evidence type="ECO:0000313" key="3">
    <source>
        <dbReference type="Proteomes" id="UP000057737"/>
    </source>
</evidence>
<organism evidence="2 3">
    <name type="scientific">Bradyrhizobium macuxiense</name>
    <dbReference type="NCBI Taxonomy" id="1755647"/>
    <lineage>
        <taxon>Bacteria</taxon>
        <taxon>Pseudomonadati</taxon>
        <taxon>Pseudomonadota</taxon>
        <taxon>Alphaproteobacteria</taxon>
        <taxon>Hyphomicrobiales</taxon>
        <taxon>Nitrobacteraceae</taxon>
        <taxon>Bradyrhizobium</taxon>
    </lineage>
</organism>
<keyword evidence="3" id="KW-1185">Reference proteome</keyword>
<comment type="caution">
    <text evidence="2">The sequence shown here is derived from an EMBL/GenBank/DDBJ whole genome shotgun (WGS) entry which is preliminary data.</text>
</comment>
<name>A0A109JHJ0_9BRAD</name>
<evidence type="ECO:0000256" key="1">
    <source>
        <dbReference type="SAM" id="MobiDB-lite"/>
    </source>
</evidence>
<sequence length="62" mass="6815">MPRGRHWLDPTTVEPAPGLDWMVSTPETRPYSFGSTGGRIDGLLATNAERPGTRMMRGCVAR</sequence>
<dbReference type="EMBL" id="LNCU01000103">
    <property type="protein sequence ID" value="KWV49073.1"/>
    <property type="molecule type" value="Genomic_DNA"/>
</dbReference>
<reference evidence="2 3" key="1">
    <citation type="submission" date="2015-11" db="EMBL/GenBank/DDBJ databases">
        <title>Draft Genome Sequence of the Strain BR 10303 (Bradyrhizobium sp.) isolated from nodules of Centrolobium paraense.</title>
        <authorList>
            <person name="Zelli J.E."/>
            <person name="Simoes-Araujo J.L."/>
            <person name="Barauna A.C."/>
            <person name="Silva K."/>
        </authorList>
    </citation>
    <scope>NUCLEOTIDE SEQUENCE [LARGE SCALE GENOMIC DNA]</scope>
    <source>
        <strain evidence="2 3">BR 10303</strain>
    </source>
</reference>
<dbReference type="Proteomes" id="UP000057737">
    <property type="component" value="Unassembled WGS sequence"/>
</dbReference>
<accession>A0A109JHJ0</accession>
<evidence type="ECO:0000313" key="2">
    <source>
        <dbReference type="EMBL" id="KWV49073.1"/>
    </source>
</evidence>
<proteinExistence type="predicted"/>
<gene>
    <name evidence="2" type="ORF">AS156_16540</name>
</gene>